<protein>
    <recommendedName>
        <fullName evidence="1">Spore protein YkvP/CgeB glycosyl transferase-like domain-containing protein</fullName>
    </recommendedName>
</protein>
<dbReference type="EMBL" id="SATR01000003">
    <property type="protein sequence ID" value="TFH92996.1"/>
    <property type="molecule type" value="Genomic_DNA"/>
</dbReference>
<reference evidence="2 3" key="1">
    <citation type="submission" date="2019-01" db="EMBL/GenBank/DDBJ databases">
        <title>Vibrio BEI176 sp. nov, a marine bacterium isolated from China: eastern marignal seas.</title>
        <authorList>
            <person name="Li B."/>
        </authorList>
    </citation>
    <scope>NUCLEOTIDE SEQUENCE [LARGE SCALE GENOMIC DNA]</scope>
    <source>
        <strain evidence="2 3">BEI176</strain>
    </source>
</reference>
<dbReference type="Proteomes" id="UP000297753">
    <property type="component" value="Unassembled WGS sequence"/>
</dbReference>
<dbReference type="RefSeq" id="WP_134834224.1">
    <property type="nucleotide sequence ID" value="NZ_SATR01000003.1"/>
</dbReference>
<evidence type="ECO:0000259" key="1">
    <source>
        <dbReference type="Pfam" id="PF13524"/>
    </source>
</evidence>
<dbReference type="AlphaFoldDB" id="A0A4Y8WJZ6"/>
<sequence length="331" mass="38902">MKIVYVDYKYHYGKKELGLNTIALDGFIASFEQLGHLVFPFFYDELSGDREKLHMELVKFCDKEKPDLIFFLLSHDLFCGKVISELSKKYITMNFFGDDHWRFDNFTKKLANSFTYCITTDPFSVKKYGDIGVKNNLILSQWAALEIKEQARDEVVSYEYDISFIGGKNPYREWVVEHLLSLGLHVECFGVGWKNGPVSSYEMSNIFKKSKINLNISNSCSYDLRFFWKKPLSFLRQLRSIKTSSQIKARNFEIPALNGFQLTDYVPFLERYFSIGNEICCYSDINDLVDMINYFLECDEERERIKAASYNRAIKEHFYINRILPILDEIK</sequence>
<comment type="caution">
    <text evidence="2">The sequence shown here is derived from an EMBL/GenBank/DDBJ whole genome shotgun (WGS) entry which is preliminary data.</text>
</comment>
<proteinExistence type="predicted"/>
<name>A0A4Y8WJZ6_9VIBR</name>
<evidence type="ECO:0000313" key="2">
    <source>
        <dbReference type="EMBL" id="TFH92996.1"/>
    </source>
</evidence>
<accession>A0A4Y8WJZ6</accession>
<dbReference type="OrthoDB" id="505636at2"/>
<feature type="domain" description="Spore protein YkvP/CgeB glycosyl transferase-like" evidence="1">
    <location>
        <begin position="172"/>
        <end position="327"/>
    </location>
</feature>
<keyword evidence="3" id="KW-1185">Reference proteome</keyword>
<evidence type="ECO:0000313" key="3">
    <source>
        <dbReference type="Proteomes" id="UP000297753"/>
    </source>
</evidence>
<organism evidence="2 3">
    <name type="scientific">Vibrio ouci</name>
    <dbReference type="NCBI Taxonomy" id="2499078"/>
    <lineage>
        <taxon>Bacteria</taxon>
        <taxon>Pseudomonadati</taxon>
        <taxon>Pseudomonadota</taxon>
        <taxon>Gammaproteobacteria</taxon>
        <taxon>Vibrionales</taxon>
        <taxon>Vibrionaceae</taxon>
        <taxon>Vibrio</taxon>
    </lineage>
</organism>
<dbReference type="Pfam" id="PF13524">
    <property type="entry name" value="Glyco_trans_1_2"/>
    <property type="match status" value="1"/>
</dbReference>
<dbReference type="InterPro" id="IPR055259">
    <property type="entry name" value="YkvP/CgeB_Glyco_trans-like"/>
</dbReference>
<gene>
    <name evidence="2" type="ORF">ELS82_03320</name>
</gene>